<dbReference type="InterPro" id="IPR028082">
    <property type="entry name" value="Peripla_BP_I"/>
</dbReference>
<keyword evidence="3" id="KW-0238">DNA-binding</keyword>
<dbReference type="EMBL" id="CP014327">
    <property type="protein sequence ID" value="AML52207.1"/>
    <property type="molecule type" value="Genomic_DNA"/>
</dbReference>
<dbReference type="AlphaFoldDB" id="A0A126V1Z9"/>
<dbReference type="KEGG" id="hat:RC74_13835"/>
<dbReference type="Pfam" id="PF13377">
    <property type="entry name" value="Peripla_BP_3"/>
    <property type="match status" value="1"/>
</dbReference>
<dbReference type="SUPFAM" id="SSF53822">
    <property type="entry name" value="Periplasmic binding protein-like I"/>
    <property type="match status" value="1"/>
</dbReference>
<dbReference type="InterPro" id="IPR000843">
    <property type="entry name" value="HTH_LacI"/>
</dbReference>
<dbReference type="CDD" id="cd01392">
    <property type="entry name" value="HTH_LacI"/>
    <property type="match status" value="1"/>
</dbReference>
<dbReference type="Proteomes" id="UP000070371">
    <property type="component" value="Chromosome"/>
</dbReference>
<dbReference type="GO" id="GO:0003700">
    <property type="term" value="F:DNA-binding transcription factor activity"/>
    <property type="evidence" value="ECO:0007669"/>
    <property type="project" value="TreeGrafter"/>
</dbReference>
<dbReference type="Gene3D" id="3.40.50.2300">
    <property type="match status" value="2"/>
</dbReference>
<protein>
    <submittedName>
        <fullName evidence="6">LacI family transcriptional regulator</fullName>
    </submittedName>
</protein>
<proteinExistence type="predicted"/>
<keyword evidence="7" id="KW-1185">Reference proteome</keyword>
<dbReference type="PROSITE" id="PS00356">
    <property type="entry name" value="HTH_LACI_1"/>
    <property type="match status" value="1"/>
</dbReference>
<feature type="domain" description="HTH lacI-type" evidence="5">
    <location>
        <begin position="5"/>
        <end position="59"/>
    </location>
</feature>
<dbReference type="PANTHER" id="PTHR30146">
    <property type="entry name" value="LACI-RELATED TRANSCRIPTIONAL REPRESSOR"/>
    <property type="match status" value="1"/>
</dbReference>
<dbReference type="InterPro" id="IPR010982">
    <property type="entry name" value="Lambda_DNA-bd_dom_sf"/>
</dbReference>
<sequence>MNKKPTIIDVAAHAGVSKSTVSLVVQNSPLVKDDTRKLVQESMKALNYVRNRAAATLRGSGTGLVGLVINDLRNPFFTEFAASAQMAFSDHGLATVIANSNEDPKIQHQVIQSMLEHEVSALLISPCYGDTKGTFDAIAQSGIPTLQVLRQADMRADIFPFYSLDYGAGSQLAVEHLIGQGIREIAFVGGEKGVAITSERMSAYQTGIIDKGLQGHVFHGRATRVFGREVAFKLLREHPTVKAAICFNDLVALGMMSAFAQSGVVVGKDFFLIGFDDIEECSHVYPQLSSVHCDIAEFGRQSSRIVLDWLETGIQPMCPDRAPVHLEIRQSSVVPSSLQSPE</sequence>
<name>A0A126V1Z9_9RHOB</name>
<keyword evidence="4" id="KW-0804">Transcription</keyword>
<keyword evidence="2" id="KW-0805">Transcription regulation</keyword>
<dbReference type="RefSeq" id="WP_039000408.1">
    <property type="nucleotide sequence ID" value="NZ_CP014327.1"/>
</dbReference>
<dbReference type="SMART" id="SM00354">
    <property type="entry name" value="HTH_LACI"/>
    <property type="match status" value="1"/>
</dbReference>
<evidence type="ECO:0000256" key="1">
    <source>
        <dbReference type="ARBA" id="ARBA00022491"/>
    </source>
</evidence>
<reference evidence="6 7" key="1">
    <citation type="submission" date="2016-02" db="EMBL/GenBank/DDBJ databases">
        <title>Complete genome sequence of Halocynthiibacter arcticus PAMC 20958t from arctic marine sediment.</title>
        <authorList>
            <person name="Lee Y.M."/>
            <person name="Baek K."/>
            <person name="Lee H.K."/>
            <person name="Shin S.C."/>
        </authorList>
    </citation>
    <scope>NUCLEOTIDE SEQUENCE [LARGE SCALE GENOMIC DNA]</scope>
    <source>
        <strain evidence="6">PAMC 20958</strain>
    </source>
</reference>
<evidence type="ECO:0000259" key="5">
    <source>
        <dbReference type="PROSITE" id="PS50932"/>
    </source>
</evidence>
<evidence type="ECO:0000256" key="2">
    <source>
        <dbReference type="ARBA" id="ARBA00023015"/>
    </source>
</evidence>
<dbReference type="InterPro" id="IPR046335">
    <property type="entry name" value="LacI/GalR-like_sensor"/>
</dbReference>
<dbReference type="PANTHER" id="PTHR30146:SF148">
    <property type="entry name" value="HTH-TYPE TRANSCRIPTIONAL REPRESSOR PURR-RELATED"/>
    <property type="match status" value="1"/>
</dbReference>
<dbReference type="STRING" id="1579316.RC74_13835"/>
<organism evidence="6 7">
    <name type="scientific">Falsihalocynthiibacter arcticus</name>
    <dbReference type="NCBI Taxonomy" id="1579316"/>
    <lineage>
        <taxon>Bacteria</taxon>
        <taxon>Pseudomonadati</taxon>
        <taxon>Pseudomonadota</taxon>
        <taxon>Alphaproteobacteria</taxon>
        <taxon>Rhodobacterales</taxon>
        <taxon>Roseobacteraceae</taxon>
        <taxon>Falsihalocynthiibacter</taxon>
    </lineage>
</organism>
<gene>
    <name evidence="6" type="ORF">RC74_13835</name>
</gene>
<evidence type="ECO:0000313" key="6">
    <source>
        <dbReference type="EMBL" id="AML52207.1"/>
    </source>
</evidence>
<dbReference type="Pfam" id="PF00356">
    <property type="entry name" value="LacI"/>
    <property type="match status" value="1"/>
</dbReference>
<evidence type="ECO:0000313" key="7">
    <source>
        <dbReference type="Proteomes" id="UP000070371"/>
    </source>
</evidence>
<keyword evidence="1" id="KW-0678">Repressor</keyword>
<dbReference type="GO" id="GO:0000976">
    <property type="term" value="F:transcription cis-regulatory region binding"/>
    <property type="evidence" value="ECO:0007669"/>
    <property type="project" value="TreeGrafter"/>
</dbReference>
<accession>A0A126V1Z9</accession>
<evidence type="ECO:0000256" key="3">
    <source>
        <dbReference type="ARBA" id="ARBA00023125"/>
    </source>
</evidence>
<dbReference type="OrthoDB" id="7811243at2"/>
<dbReference type="SUPFAM" id="SSF47413">
    <property type="entry name" value="lambda repressor-like DNA-binding domains"/>
    <property type="match status" value="1"/>
</dbReference>
<dbReference type="Gene3D" id="1.10.260.40">
    <property type="entry name" value="lambda repressor-like DNA-binding domains"/>
    <property type="match status" value="1"/>
</dbReference>
<dbReference type="PROSITE" id="PS50932">
    <property type="entry name" value="HTH_LACI_2"/>
    <property type="match status" value="1"/>
</dbReference>
<evidence type="ECO:0000256" key="4">
    <source>
        <dbReference type="ARBA" id="ARBA00023163"/>
    </source>
</evidence>